<reference evidence="1 2" key="1">
    <citation type="journal article" date="2015" name="Genome Announc.">
        <title>Draft Genome Sequence and Gene Annotation of the Entomopathogenic Fungus Verticillium hemipterigenum.</title>
        <authorList>
            <person name="Horn F."/>
            <person name="Habel A."/>
            <person name="Scharf D.H."/>
            <person name="Dworschak J."/>
            <person name="Brakhage A.A."/>
            <person name="Guthke R."/>
            <person name="Hertweck C."/>
            <person name="Linde J."/>
        </authorList>
    </citation>
    <scope>NUCLEOTIDE SEQUENCE [LARGE SCALE GENOMIC DNA]</scope>
</reference>
<dbReference type="OrthoDB" id="2520703at2759"/>
<accession>A0A0A1TD59</accession>
<protein>
    <recommendedName>
        <fullName evidence="3">F-box domain-containing protein</fullName>
    </recommendedName>
</protein>
<name>A0A0A1TD59_9HYPO</name>
<dbReference type="AlphaFoldDB" id="A0A0A1TD59"/>
<proteinExistence type="predicted"/>
<dbReference type="EMBL" id="CDHN01000008">
    <property type="protein sequence ID" value="CEJ94981.1"/>
    <property type="molecule type" value="Genomic_DNA"/>
</dbReference>
<dbReference type="HOGENOM" id="CLU_035931_0_0_1"/>
<organism evidence="1 2">
    <name type="scientific">[Torrubiella] hemipterigena</name>
    <dbReference type="NCBI Taxonomy" id="1531966"/>
    <lineage>
        <taxon>Eukaryota</taxon>
        <taxon>Fungi</taxon>
        <taxon>Dikarya</taxon>
        <taxon>Ascomycota</taxon>
        <taxon>Pezizomycotina</taxon>
        <taxon>Sordariomycetes</taxon>
        <taxon>Hypocreomycetidae</taxon>
        <taxon>Hypocreales</taxon>
        <taxon>Clavicipitaceae</taxon>
        <taxon>Clavicipitaceae incertae sedis</taxon>
        <taxon>'Torrubiella' clade</taxon>
    </lineage>
</organism>
<dbReference type="STRING" id="1531966.A0A0A1TD59"/>
<keyword evidence="2" id="KW-1185">Reference proteome</keyword>
<evidence type="ECO:0000313" key="2">
    <source>
        <dbReference type="Proteomes" id="UP000039046"/>
    </source>
</evidence>
<dbReference type="Proteomes" id="UP000039046">
    <property type="component" value="Unassembled WGS sequence"/>
</dbReference>
<sequence>MDMAQQSYFCLLTALQLSILPNLEFLSIDLYDGLDGFGSRLLNSGELLLPYPYLPQVVAAHPSHFARLSTIVFLSPYHYRQDSLGLEQVSFLFPVLTNNRVAFFDRLLGEKDNRYQEPHPPAPSPELGWPALPSLEEIYFSPCARPSDPAPLVAISKLMQRCSQLKKLVYWHKYPGRKSPNSFSPIALVEAILPAKHTLLHLEMYCNSAKIPLFPIQTLVDSRLREFTGLKTLVVDEEIFCQHWLSDSCQDSCLVDILPAGVSSLTVRIHDKYKVVPDIVRLGRDVASGRYSRLSRLQVYVLRDVAGPLDPYNFDELLDVFDSEEYFLYGVQSGQWQQAIQALADTIRPTVVQAFNGTDVAVKAEYLYEVTVSEEQRL</sequence>
<evidence type="ECO:0000313" key="1">
    <source>
        <dbReference type="EMBL" id="CEJ94981.1"/>
    </source>
</evidence>
<gene>
    <name evidence="1" type="ORF">VHEMI10485</name>
</gene>
<evidence type="ECO:0008006" key="3">
    <source>
        <dbReference type="Google" id="ProtNLM"/>
    </source>
</evidence>